<evidence type="ECO:0000313" key="2">
    <source>
        <dbReference type="Proteomes" id="UP000554482"/>
    </source>
</evidence>
<organism evidence="1 2">
    <name type="scientific">Thalictrum thalictroides</name>
    <name type="common">Rue-anemone</name>
    <name type="synonym">Anemone thalictroides</name>
    <dbReference type="NCBI Taxonomy" id="46969"/>
    <lineage>
        <taxon>Eukaryota</taxon>
        <taxon>Viridiplantae</taxon>
        <taxon>Streptophyta</taxon>
        <taxon>Embryophyta</taxon>
        <taxon>Tracheophyta</taxon>
        <taxon>Spermatophyta</taxon>
        <taxon>Magnoliopsida</taxon>
        <taxon>Ranunculales</taxon>
        <taxon>Ranunculaceae</taxon>
        <taxon>Thalictroideae</taxon>
        <taxon>Thalictrum</taxon>
    </lineage>
</organism>
<comment type="caution">
    <text evidence="1">The sequence shown here is derived from an EMBL/GenBank/DDBJ whole genome shotgun (WGS) entry which is preliminary data.</text>
</comment>
<proteinExistence type="predicted"/>
<dbReference type="EMBL" id="JABWDY010005333">
    <property type="protein sequence ID" value="KAF5204519.1"/>
    <property type="molecule type" value="Genomic_DNA"/>
</dbReference>
<reference evidence="1 2" key="1">
    <citation type="submission" date="2020-06" db="EMBL/GenBank/DDBJ databases">
        <title>Transcriptomic and genomic resources for Thalictrum thalictroides and T. hernandezii: Facilitating candidate gene discovery in an emerging model plant lineage.</title>
        <authorList>
            <person name="Arias T."/>
            <person name="Riano-Pachon D.M."/>
            <person name="Di Stilio V.S."/>
        </authorList>
    </citation>
    <scope>NUCLEOTIDE SEQUENCE [LARGE SCALE GENOMIC DNA]</scope>
    <source>
        <strain evidence="2">cv. WT478/WT964</strain>
        <tissue evidence="1">Leaves</tissue>
    </source>
</reference>
<evidence type="ECO:0000313" key="1">
    <source>
        <dbReference type="EMBL" id="KAF5204519.1"/>
    </source>
</evidence>
<keyword evidence="2" id="KW-1185">Reference proteome</keyword>
<sequence>MRSAFQKDVNGRFSDPIDPFRYALRDAGMVNGGDELSFVAGSDPRRTSATNGRVTAKARGCGQLVNLGGLFFDQNKMDELDF</sequence>
<gene>
    <name evidence="1" type="ORF">FRX31_005895</name>
</gene>
<name>A0A7J6X405_THATH</name>
<protein>
    <submittedName>
        <fullName evidence="1">Uncharacterized protein</fullName>
    </submittedName>
</protein>
<dbReference type="AlphaFoldDB" id="A0A7J6X405"/>
<accession>A0A7J6X405</accession>
<dbReference type="Proteomes" id="UP000554482">
    <property type="component" value="Unassembled WGS sequence"/>
</dbReference>